<feature type="region of interest" description="Disordered" evidence="1">
    <location>
        <begin position="502"/>
        <end position="552"/>
    </location>
</feature>
<dbReference type="EMBL" id="JBBXMP010000010">
    <property type="protein sequence ID" value="KAL0069831.1"/>
    <property type="molecule type" value="Genomic_DNA"/>
</dbReference>
<proteinExistence type="predicted"/>
<dbReference type="InterPro" id="IPR041698">
    <property type="entry name" value="Methyltransf_25"/>
</dbReference>
<feature type="compositionally biased region" description="Polar residues" evidence="1">
    <location>
        <begin position="962"/>
        <end position="983"/>
    </location>
</feature>
<dbReference type="SUPFAM" id="SSF53335">
    <property type="entry name" value="S-adenosyl-L-methionine-dependent methyltransferases"/>
    <property type="match status" value="1"/>
</dbReference>
<dbReference type="InterPro" id="IPR029063">
    <property type="entry name" value="SAM-dependent_MTases_sf"/>
</dbReference>
<protein>
    <recommendedName>
        <fullName evidence="2">Methyltransferase domain-containing protein</fullName>
    </recommendedName>
</protein>
<organism evidence="3 4">
    <name type="scientific">Marasmius tenuissimus</name>
    <dbReference type="NCBI Taxonomy" id="585030"/>
    <lineage>
        <taxon>Eukaryota</taxon>
        <taxon>Fungi</taxon>
        <taxon>Dikarya</taxon>
        <taxon>Basidiomycota</taxon>
        <taxon>Agaricomycotina</taxon>
        <taxon>Agaricomycetes</taxon>
        <taxon>Agaricomycetidae</taxon>
        <taxon>Agaricales</taxon>
        <taxon>Marasmiineae</taxon>
        <taxon>Marasmiaceae</taxon>
        <taxon>Marasmius</taxon>
    </lineage>
</organism>
<feature type="compositionally biased region" description="Basic and acidic residues" evidence="1">
    <location>
        <begin position="617"/>
        <end position="628"/>
    </location>
</feature>
<reference evidence="3 4" key="1">
    <citation type="submission" date="2024-05" db="EMBL/GenBank/DDBJ databases">
        <title>A draft genome resource for the thread blight pathogen Marasmius tenuissimus strain MS-2.</title>
        <authorList>
            <person name="Yulfo-Soto G.E."/>
            <person name="Baruah I.K."/>
            <person name="Amoako-Attah I."/>
            <person name="Bukari Y."/>
            <person name="Meinhardt L.W."/>
            <person name="Bailey B.A."/>
            <person name="Cohen S.P."/>
        </authorList>
    </citation>
    <scope>NUCLEOTIDE SEQUENCE [LARGE SCALE GENOMIC DNA]</scope>
    <source>
        <strain evidence="3 4">MS-2</strain>
    </source>
</reference>
<evidence type="ECO:0000259" key="2">
    <source>
        <dbReference type="Pfam" id="PF13649"/>
    </source>
</evidence>
<feature type="region of interest" description="Disordered" evidence="1">
    <location>
        <begin position="735"/>
        <end position="765"/>
    </location>
</feature>
<dbReference type="CDD" id="cd02440">
    <property type="entry name" value="AdoMet_MTases"/>
    <property type="match status" value="1"/>
</dbReference>
<feature type="compositionally biased region" description="Low complexity" evidence="1">
    <location>
        <begin position="281"/>
        <end position="294"/>
    </location>
</feature>
<feature type="region of interest" description="Disordered" evidence="1">
    <location>
        <begin position="255"/>
        <end position="328"/>
    </location>
</feature>
<feature type="region of interest" description="Disordered" evidence="1">
    <location>
        <begin position="959"/>
        <end position="1010"/>
    </location>
</feature>
<dbReference type="Gene3D" id="3.40.50.150">
    <property type="entry name" value="Vaccinia Virus protein VP39"/>
    <property type="match status" value="1"/>
</dbReference>
<comment type="caution">
    <text evidence="3">The sequence shown here is derived from an EMBL/GenBank/DDBJ whole genome shotgun (WGS) entry which is preliminary data.</text>
</comment>
<evidence type="ECO:0000313" key="4">
    <source>
        <dbReference type="Proteomes" id="UP001437256"/>
    </source>
</evidence>
<feature type="domain" description="Methyltransferase" evidence="2">
    <location>
        <begin position="143"/>
        <end position="240"/>
    </location>
</feature>
<keyword evidence="4" id="KW-1185">Reference proteome</keyword>
<feature type="compositionally biased region" description="Basic and acidic residues" evidence="1">
    <location>
        <begin position="262"/>
        <end position="276"/>
    </location>
</feature>
<feature type="region of interest" description="Disordered" evidence="1">
    <location>
        <begin position="388"/>
        <end position="438"/>
    </location>
</feature>
<accession>A0ABR3A750</accession>
<dbReference type="PANTHER" id="PTHR43591">
    <property type="entry name" value="METHYLTRANSFERASE"/>
    <property type="match status" value="1"/>
</dbReference>
<evidence type="ECO:0000313" key="3">
    <source>
        <dbReference type="EMBL" id="KAL0069831.1"/>
    </source>
</evidence>
<dbReference type="Pfam" id="PF13649">
    <property type="entry name" value="Methyltransf_25"/>
    <property type="match status" value="1"/>
</dbReference>
<dbReference type="PANTHER" id="PTHR43591:SF24">
    <property type="entry name" value="2-METHOXY-6-POLYPRENYL-1,4-BENZOQUINOL METHYLASE, MITOCHONDRIAL"/>
    <property type="match status" value="1"/>
</dbReference>
<feature type="compositionally biased region" description="Low complexity" evidence="1">
    <location>
        <begin position="749"/>
        <end position="761"/>
    </location>
</feature>
<sequence>MPEGPTLSHSSSSATTSSSFALHKSTSMSSSELKNNLKFSTADRTILEELKRNLQARASQFVNKGGNPGLNVGDIGVASTFNRGKVGGIGGARRHHPYPKDEVPYPRSFDREVMDLDVWENLFCKQICGSLTWHEFDEPPTKVLDIGCGTGSWILDSARVWRDCHFVGLDVVPLHPDLIQVGSMDMAQRITWVQHNFLEGLPFPNEEFDFVRIKRIARGVPEDKWDILFEEITRVMKPGGAFEMIEEDLFFPGSIDSDDVGEEGRPADSPRRDGSRRSSWRHSAISSSQSPVSSPTRRLSGAGFGSDASDHENDIDSDAFTSSAGSVQRHRLSDDVGSYSLNLPATSVGSSTGATGKSAMNTLASGQGTMPMLGREVGAIVEDQEGELRADGGLPTPPEEDSKYRQSNSHLTIRQEGKNVKTPTRRLSHKSSNSELPSFFAGDFANGLGLASPAASKRSSPPSAATPFLLRSPLSSSLALGFLDSQTNLAVHLSSNRTAAQLAKHKPSISHPGMTSTETLPIPRHPSDDRTKSGPSSKPISPFLLRQLPRPPIAPINPRDHSLLKMIHNEMHDARFINLSPLSILPNMLSLHFKDVRTHPPLQFTFPPRSNSAGVDPRPDDSAHDPHYVPKPMSPDHIFETQNSARPAPISIVIPQSRVRRHSSAASNQISSFLSSPEDPDRLSGDEGDEANFLSVQSLIQGTSPYVTLDSSRPSAFSPSTRASFLKSPKSAFGLSLSDTEEDSPNLPGSPGSRGSVGSPSRPTPFSIAASASMLRNSLPNRRLNVDLRSLNLHLWARVAEILACSETMWEWVLEYQKNARTRIPRTQRARSKSVDVPHSRPVVPTQETATDRLKASLMELTREEYDDLLLRFYMDMQDHMDIDAAMEKRFNWSIFRGSPTPERKSFDDACKRYVLWKQEQGRPAKTSRARPLSASYASTNAALYSSFTSMSQEALDFDGLPTSSDANPSSSALFPQASPTASNDERRRNSISSSFRSKSPSISLSPEPRRLSRSLRVFVAWKPE</sequence>
<feature type="region of interest" description="Disordered" evidence="1">
    <location>
        <begin position="602"/>
        <end position="630"/>
    </location>
</feature>
<dbReference type="Proteomes" id="UP001437256">
    <property type="component" value="Unassembled WGS sequence"/>
</dbReference>
<feature type="compositionally biased region" description="Polar residues" evidence="1">
    <location>
        <begin position="664"/>
        <end position="675"/>
    </location>
</feature>
<gene>
    <name evidence="3" type="ORF">AAF712_003101</name>
</gene>
<feature type="region of interest" description="Disordered" evidence="1">
    <location>
        <begin position="347"/>
        <end position="370"/>
    </location>
</feature>
<name>A0ABR3A750_9AGAR</name>
<feature type="compositionally biased region" description="Polar residues" evidence="1">
    <location>
        <begin position="347"/>
        <end position="368"/>
    </location>
</feature>
<feature type="compositionally biased region" description="Low complexity" evidence="1">
    <location>
        <begin position="991"/>
        <end position="1007"/>
    </location>
</feature>
<feature type="region of interest" description="Disordered" evidence="1">
    <location>
        <begin position="655"/>
        <end position="689"/>
    </location>
</feature>
<evidence type="ECO:0000256" key="1">
    <source>
        <dbReference type="SAM" id="MobiDB-lite"/>
    </source>
</evidence>